<feature type="chain" id="PRO_5031386097" description="PSI domain-containing protein" evidence="1">
    <location>
        <begin position="25"/>
        <end position="126"/>
    </location>
</feature>
<keyword evidence="1" id="KW-0732">Signal</keyword>
<feature type="signal peptide" evidence="1">
    <location>
        <begin position="1"/>
        <end position="24"/>
    </location>
</feature>
<protein>
    <recommendedName>
        <fullName evidence="3">PSI domain-containing protein</fullName>
    </recommendedName>
</protein>
<reference evidence="2" key="1">
    <citation type="submission" date="2021-01" db="EMBL/GenBank/DDBJ databases">
        <authorList>
            <person name="Corre E."/>
            <person name="Pelletier E."/>
            <person name="Niang G."/>
            <person name="Scheremetjew M."/>
            <person name="Finn R."/>
            <person name="Kale V."/>
            <person name="Holt S."/>
            <person name="Cochrane G."/>
            <person name="Meng A."/>
            <person name="Brown T."/>
            <person name="Cohen L."/>
        </authorList>
    </citation>
    <scope>NUCLEOTIDE SEQUENCE</scope>
    <source>
        <strain evidence="2">OF101</strain>
    </source>
</reference>
<gene>
    <name evidence="2" type="ORF">ACAT0790_LOCUS40480</name>
</gene>
<evidence type="ECO:0000256" key="1">
    <source>
        <dbReference type="SAM" id="SignalP"/>
    </source>
</evidence>
<evidence type="ECO:0008006" key="3">
    <source>
        <dbReference type="Google" id="ProtNLM"/>
    </source>
</evidence>
<accession>A0A7S1REI5</accession>
<organism evidence="2">
    <name type="scientific">Alexandrium catenella</name>
    <name type="common">Red tide dinoflagellate</name>
    <name type="synonym">Gonyaulax catenella</name>
    <dbReference type="NCBI Taxonomy" id="2925"/>
    <lineage>
        <taxon>Eukaryota</taxon>
        <taxon>Sar</taxon>
        <taxon>Alveolata</taxon>
        <taxon>Dinophyceae</taxon>
        <taxon>Gonyaulacales</taxon>
        <taxon>Pyrocystaceae</taxon>
        <taxon>Alexandrium</taxon>
    </lineage>
</organism>
<evidence type="ECO:0000313" key="2">
    <source>
        <dbReference type="EMBL" id="CAD9163715.1"/>
    </source>
</evidence>
<dbReference type="AlphaFoldDB" id="A0A7S1REI5"/>
<dbReference type="EMBL" id="HBGE01067527">
    <property type="protein sequence ID" value="CAD9163715.1"/>
    <property type="molecule type" value="Transcribed_RNA"/>
</dbReference>
<proteinExistence type="predicted"/>
<name>A0A7S1REI5_ALECA</name>
<sequence length="126" mass="13587">MAPVLTSRVLAMLLAVGSWSLAASHECGHLTINCELECLLNNKCQWCRAPHAPEGRCIPRSDHGTADEKCNDHGGCNSYLTNSTCNVDSACKWCKAFDGMWESCETASYSSGNAKCDKSKPSSLVV</sequence>